<gene>
    <name evidence="4" type="ORF">PMAYCL1PPCAC_11355</name>
</gene>
<dbReference type="EMBL" id="BTRK01000003">
    <property type="protein sequence ID" value="GMR41160.1"/>
    <property type="molecule type" value="Genomic_DNA"/>
</dbReference>
<evidence type="ECO:0000313" key="5">
    <source>
        <dbReference type="Proteomes" id="UP001328107"/>
    </source>
</evidence>
<name>A0AAN4ZQ69_9BILA</name>
<dbReference type="InterPro" id="IPR042178">
    <property type="entry name" value="Serpin_sf_1"/>
</dbReference>
<feature type="transmembrane region" description="Helical" evidence="2">
    <location>
        <begin position="20"/>
        <end position="38"/>
    </location>
</feature>
<evidence type="ECO:0000256" key="2">
    <source>
        <dbReference type="SAM" id="Phobius"/>
    </source>
</evidence>
<feature type="domain" description="Serpin" evidence="3">
    <location>
        <begin position="21"/>
        <end position="364"/>
    </location>
</feature>
<keyword evidence="2" id="KW-1133">Transmembrane helix</keyword>
<dbReference type="InterPro" id="IPR036186">
    <property type="entry name" value="Serpin_sf"/>
</dbReference>
<dbReference type="Proteomes" id="UP001328107">
    <property type="component" value="Unassembled WGS sequence"/>
</dbReference>
<proteinExistence type="predicted"/>
<accession>A0AAN4ZQ69</accession>
<keyword evidence="2" id="KW-0812">Transmembrane</keyword>
<dbReference type="PROSITE" id="PS00284">
    <property type="entry name" value="SERPIN"/>
    <property type="match status" value="1"/>
</dbReference>
<sequence>RWTVVCLNSVMLPARQELSGVFAPLPLLALYCIVWMGATDEVRKHMKDVCGLDKNSLRAFAALLDRVDPSLNKNSLMIYRALVTPDQIENIDPIFTTKLQKRFGRRAIIPADRDKQRDYIRTNTKRMICDLSVPSSAGLLGFAAASVAERWQAETRPHPDRPFALNQKEKQMHEFFEFRGVMKMLRETKIDSCLLPFRDSSLALAILRPTERGGIVRLRRELTGKELHATLQKLGEQDSEVSRVLLPRFELRSCEPSLLPKWRLSGVLAERGRLRRKGGERVCPQFREIATGATIRLDERGVHHAAADEGRRPRPSSSSSSVHSYYSAAIDSSLDPNFNLRLDSPFLFLVVHTETMTVILAGTYAGDALITPYTRSLSVSTASKSSKSLARKSIDVISKMRRVMRMNSTVSPRAKSASYDGRIRTAAREAPEAPGAADEARGRLQPLQPLQSPLHLQQALLPHLLQPSLRPQWR</sequence>
<dbReference type="SUPFAM" id="SSF56574">
    <property type="entry name" value="Serpins"/>
    <property type="match status" value="1"/>
</dbReference>
<dbReference type="Gene3D" id="2.30.39.10">
    <property type="entry name" value="Alpha-1-antitrypsin, domain 1"/>
    <property type="match status" value="1"/>
</dbReference>
<feature type="region of interest" description="Disordered" evidence="1">
    <location>
        <begin position="300"/>
        <end position="322"/>
    </location>
</feature>
<dbReference type="InterPro" id="IPR023796">
    <property type="entry name" value="Serpin_dom"/>
</dbReference>
<dbReference type="Gene3D" id="3.30.497.10">
    <property type="entry name" value="Antithrombin, subunit I, domain 2"/>
    <property type="match status" value="1"/>
</dbReference>
<dbReference type="AlphaFoldDB" id="A0AAN4ZQ69"/>
<dbReference type="InterPro" id="IPR023795">
    <property type="entry name" value="Serpin_CS"/>
</dbReference>
<reference evidence="5" key="1">
    <citation type="submission" date="2022-10" db="EMBL/GenBank/DDBJ databases">
        <title>Genome assembly of Pristionchus species.</title>
        <authorList>
            <person name="Yoshida K."/>
            <person name="Sommer R.J."/>
        </authorList>
    </citation>
    <scope>NUCLEOTIDE SEQUENCE [LARGE SCALE GENOMIC DNA]</scope>
    <source>
        <strain evidence="5">RS5460</strain>
    </source>
</reference>
<organism evidence="4 5">
    <name type="scientific">Pristionchus mayeri</name>
    <dbReference type="NCBI Taxonomy" id="1317129"/>
    <lineage>
        <taxon>Eukaryota</taxon>
        <taxon>Metazoa</taxon>
        <taxon>Ecdysozoa</taxon>
        <taxon>Nematoda</taxon>
        <taxon>Chromadorea</taxon>
        <taxon>Rhabditida</taxon>
        <taxon>Rhabditina</taxon>
        <taxon>Diplogasteromorpha</taxon>
        <taxon>Diplogasteroidea</taxon>
        <taxon>Neodiplogasteridae</taxon>
        <taxon>Pristionchus</taxon>
    </lineage>
</organism>
<keyword evidence="5" id="KW-1185">Reference proteome</keyword>
<feature type="non-terminal residue" evidence="4">
    <location>
        <position position="1"/>
    </location>
</feature>
<evidence type="ECO:0000259" key="3">
    <source>
        <dbReference type="Pfam" id="PF00079"/>
    </source>
</evidence>
<evidence type="ECO:0000313" key="4">
    <source>
        <dbReference type="EMBL" id="GMR41160.1"/>
    </source>
</evidence>
<keyword evidence="2" id="KW-0472">Membrane</keyword>
<protein>
    <recommendedName>
        <fullName evidence="3">Serpin domain-containing protein</fullName>
    </recommendedName>
</protein>
<feature type="compositionally biased region" description="Basic and acidic residues" evidence="1">
    <location>
        <begin position="300"/>
        <end position="312"/>
    </location>
</feature>
<dbReference type="Pfam" id="PF00079">
    <property type="entry name" value="Serpin"/>
    <property type="match status" value="1"/>
</dbReference>
<comment type="caution">
    <text evidence="4">The sequence shown here is derived from an EMBL/GenBank/DDBJ whole genome shotgun (WGS) entry which is preliminary data.</text>
</comment>
<dbReference type="InterPro" id="IPR042185">
    <property type="entry name" value="Serpin_sf_2"/>
</dbReference>
<evidence type="ECO:0000256" key="1">
    <source>
        <dbReference type="SAM" id="MobiDB-lite"/>
    </source>
</evidence>